<dbReference type="GO" id="GO:0005506">
    <property type="term" value="F:iron ion binding"/>
    <property type="evidence" value="ECO:0007669"/>
    <property type="project" value="InterPro"/>
</dbReference>
<protein>
    <submittedName>
        <fullName evidence="7">Superoxide reductase</fullName>
    </submittedName>
</protein>
<name>A0A1M6L0Q2_9FIRM</name>
<keyword evidence="3" id="KW-0479">Metal-binding</keyword>
<dbReference type="EMBL" id="FRAH01000004">
    <property type="protein sequence ID" value="SHJ64800.1"/>
    <property type="molecule type" value="Genomic_DNA"/>
</dbReference>
<dbReference type="GeneID" id="78175644"/>
<dbReference type="Gene3D" id="2.60.40.730">
    <property type="entry name" value="SOR catalytic domain"/>
    <property type="match status" value="1"/>
</dbReference>
<gene>
    <name evidence="7" type="ORF">SAMN02745138_00241</name>
</gene>
<dbReference type="AlphaFoldDB" id="A0A1M6L0Q2"/>
<dbReference type="PANTHER" id="PTHR36541">
    <property type="entry name" value="SUPEROXIDE REDUCTASE-RELATED"/>
    <property type="match status" value="1"/>
</dbReference>
<dbReference type="NCBIfam" id="TIGR00332">
    <property type="entry name" value="neela_ferrous"/>
    <property type="match status" value="1"/>
</dbReference>
<feature type="domain" description="Desulfoferrodoxin ferrous iron-binding" evidence="6">
    <location>
        <begin position="41"/>
        <end position="125"/>
    </location>
</feature>
<dbReference type="InterPro" id="IPR002742">
    <property type="entry name" value="Desulfoferrodoxin_Fe-bd_dom"/>
</dbReference>
<dbReference type="InterPro" id="IPR051233">
    <property type="entry name" value="Desulfoferrodoxin_SOR"/>
</dbReference>
<comment type="similarity">
    <text evidence="1">Belongs to the desulfoferrodoxin family.</text>
</comment>
<accession>A0A1M6L0Q2</accession>
<dbReference type="Proteomes" id="UP000183975">
    <property type="component" value="Unassembled WGS sequence"/>
</dbReference>
<evidence type="ECO:0000313" key="7">
    <source>
        <dbReference type="EMBL" id="SHJ64800.1"/>
    </source>
</evidence>
<evidence type="ECO:0000256" key="3">
    <source>
        <dbReference type="ARBA" id="ARBA00022723"/>
    </source>
</evidence>
<evidence type="ECO:0000256" key="1">
    <source>
        <dbReference type="ARBA" id="ARBA00005941"/>
    </source>
</evidence>
<keyword evidence="5" id="KW-0408">Iron</keyword>
<evidence type="ECO:0000259" key="6">
    <source>
        <dbReference type="Pfam" id="PF01880"/>
    </source>
</evidence>
<evidence type="ECO:0000256" key="5">
    <source>
        <dbReference type="ARBA" id="ARBA00023004"/>
    </source>
</evidence>
<evidence type="ECO:0000256" key="4">
    <source>
        <dbReference type="ARBA" id="ARBA00022982"/>
    </source>
</evidence>
<dbReference type="SUPFAM" id="SSF57802">
    <property type="entry name" value="Rubredoxin-like"/>
    <property type="match status" value="1"/>
</dbReference>
<dbReference type="PANTHER" id="PTHR36541:SF1">
    <property type="entry name" value="SUPEROXIDE REDUCTASE-RELATED"/>
    <property type="match status" value="1"/>
</dbReference>
<dbReference type="OrthoDB" id="9814936at2"/>
<dbReference type="RefSeq" id="WP_022364961.1">
    <property type="nucleotide sequence ID" value="NZ_FRAH01000004.1"/>
</dbReference>
<organism evidence="7 8">
    <name type="scientific">Anaerotignum lactatifermentans DSM 14214</name>
    <dbReference type="NCBI Taxonomy" id="1121323"/>
    <lineage>
        <taxon>Bacteria</taxon>
        <taxon>Bacillati</taxon>
        <taxon>Bacillota</taxon>
        <taxon>Clostridia</taxon>
        <taxon>Lachnospirales</taxon>
        <taxon>Anaerotignaceae</taxon>
        <taxon>Anaerotignum</taxon>
    </lineage>
</organism>
<keyword evidence="2" id="KW-0813">Transport</keyword>
<keyword evidence="4" id="KW-0249">Electron transport</keyword>
<keyword evidence="8" id="KW-1185">Reference proteome</keyword>
<dbReference type="GO" id="GO:0050605">
    <property type="term" value="F:superoxide reductase activity"/>
    <property type="evidence" value="ECO:0007669"/>
    <property type="project" value="UniProtKB-EC"/>
</dbReference>
<evidence type="ECO:0000256" key="2">
    <source>
        <dbReference type="ARBA" id="ARBA00022448"/>
    </source>
</evidence>
<dbReference type="Pfam" id="PF01880">
    <property type="entry name" value="Desulfoferrodox"/>
    <property type="match status" value="1"/>
</dbReference>
<reference evidence="7 8" key="1">
    <citation type="submission" date="2016-11" db="EMBL/GenBank/DDBJ databases">
        <authorList>
            <person name="Jaros S."/>
            <person name="Januszkiewicz K."/>
            <person name="Wedrychowicz H."/>
        </authorList>
    </citation>
    <scope>NUCLEOTIDE SEQUENCE [LARGE SCALE GENOMIC DNA]</scope>
    <source>
        <strain evidence="7 8">DSM 14214</strain>
    </source>
</reference>
<proteinExistence type="inferred from homology"/>
<dbReference type="SUPFAM" id="SSF49367">
    <property type="entry name" value="Superoxide reductase-like"/>
    <property type="match status" value="1"/>
</dbReference>
<dbReference type="InterPro" id="IPR036073">
    <property type="entry name" value="Desulfoferrodoxin_Fe-bd_dom_sf"/>
</dbReference>
<sequence length="127" mass="13966">MKAPRFFICKHCKNIITMVEDKGVPVVCCGEKMTELKANTSDGAGEKHVPVVQVEGSKVTVKVGEVTHPMLEEHHIAWIYLETSQGGQIKYLDHTGAPEAVFALAEGEQAVAAYEYCNLHGLWKAEI</sequence>
<evidence type="ECO:0000313" key="8">
    <source>
        <dbReference type="Proteomes" id="UP000183975"/>
    </source>
</evidence>